<sequence>MQRLSLRPADAHYLQGFNQLIDSYSILSLEQILRDHIQVPHDSYDVRLRLIIINIQTDESRLQLYQYT</sequence>
<proteinExistence type="predicted"/>
<evidence type="ECO:0000313" key="2">
    <source>
        <dbReference type="Proteomes" id="UP000509658"/>
    </source>
</evidence>
<organism evidence="1 2">
    <name type="scientific">Candidatus Reidiella endopervernicosa</name>
    <dbReference type="NCBI Taxonomy" id="2738883"/>
    <lineage>
        <taxon>Bacteria</taxon>
        <taxon>Pseudomonadati</taxon>
        <taxon>Pseudomonadota</taxon>
        <taxon>Gammaproteobacteria</taxon>
        <taxon>Candidatus Reidiella</taxon>
    </lineage>
</organism>
<protein>
    <submittedName>
        <fullName evidence="1">Uncharacterized protein</fullName>
    </submittedName>
</protein>
<dbReference type="Proteomes" id="UP000509658">
    <property type="component" value="Chromosome"/>
</dbReference>
<accession>A0A6N0HZL3</accession>
<name>A0A6N0HZL3_9GAMM</name>
<keyword evidence="2" id="KW-1185">Reference proteome</keyword>
<dbReference type="EMBL" id="CP054491">
    <property type="protein sequence ID" value="QKQ27759.1"/>
    <property type="molecule type" value="Genomic_DNA"/>
</dbReference>
<reference evidence="1 2" key="1">
    <citation type="submission" date="2020-05" db="EMBL/GenBank/DDBJ databases">
        <title>Horizontal transmission and recombination maintain forever young bacterial symbiont genomes.</title>
        <authorList>
            <person name="Russell S.L."/>
            <person name="Pepper-Tunick E."/>
            <person name="Svedberg J."/>
            <person name="Byrne A."/>
            <person name="Ruelas Castillo J."/>
            <person name="Vollmers C."/>
            <person name="Beinart R.A."/>
            <person name="Corbett-Detig R."/>
        </authorList>
    </citation>
    <scope>NUCLEOTIDE SEQUENCE [LARGE SCALE GENOMIC DNA]</scope>
    <source>
        <strain evidence="1">Santa_Monica_outfall</strain>
    </source>
</reference>
<dbReference type="RefSeq" id="WP_174673561.1">
    <property type="nucleotide sequence ID" value="NZ_CP054491.1"/>
</dbReference>
<dbReference type="AlphaFoldDB" id="A0A6N0HZL3"/>
<evidence type="ECO:0000313" key="1">
    <source>
        <dbReference type="EMBL" id="QKQ27759.1"/>
    </source>
</evidence>
<gene>
    <name evidence="1" type="ORF">HUE57_16810</name>
</gene>
<dbReference type="KEGG" id="rev:HUE57_16810"/>